<proteinExistence type="inferred from homology"/>
<evidence type="ECO:0000313" key="11">
    <source>
        <dbReference type="EMBL" id="KAF7258263.1"/>
    </source>
</evidence>
<evidence type="ECO:0000256" key="4">
    <source>
        <dbReference type="ARBA" id="ARBA00022801"/>
    </source>
</evidence>
<evidence type="ECO:0000256" key="8">
    <source>
        <dbReference type="PIRSR" id="PIRSR601577-1"/>
    </source>
</evidence>
<dbReference type="PANTHER" id="PTHR10942">
    <property type="entry name" value="LEISHMANOLYSIN-LIKE PEPTIDASE"/>
    <property type="match status" value="1"/>
</dbReference>
<evidence type="ECO:0000256" key="9">
    <source>
        <dbReference type="PIRSR" id="PIRSR601577-2"/>
    </source>
</evidence>
<feature type="active site" evidence="8">
    <location>
        <position position="245"/>
    </location>
</feature>
<keyword evidence="10" id="KW-0732">Signal</keyword>
<keyword evidence="12" id="KW-1185">Reference proteome</keyword>
<dbReference type="SUPFAM" id="SSF55486">
    <property type="entry name" value="Metalloproteases ('zincins'), catalytic domain"/>
    <property type="match status" value="1"/>
</dbReference>
<dbReference type="EC" id="3.4.24.-" evidence="10"/>
<protein>
    <recommendedName>
        <fullName evidence="7 10">Leishmanolysin-like peptidase</fullName>
        <ecNumber evidence="10">3.4.24.-</ecNumber>
    </recommendedName>
</protein>
<dbReference type="InterPro" id="IPR001577">
    <property type="entry name" value="Peptidase_M8"/>
</dbReference>
<dbReference type="OrthoDB" id="527990at2759"/>
<keyword evidence="6 9" id="KW-0482">Metalloprotease</keyword>
<evidence type="ECO:0000313" key="12">
    <source>
        <dbReference type="Proteomes" id="UP000822476"/>
    </source>
</evidence>
<comment type="caution">
    <text evidence="11">The sequence shown here is derived from an EMBL/GenBank/DDBJ whole genome shotgun (WGS) entry which is preliminary data.</text>
</comment>
<feature type="signal peptide" evidence="10">
    <location>
        <begin position="1"/>
        <end position="22"/>
    </location>
</feature>
<dbReference type="Gene3D" id="3.90.132.10">
    <property type="entry name" value="Leishmanolysin , domain 2"/>
    <property type="match status" value="1"/>
</dbReference>
<evidence type="ECO:0000256" key="2">
    <source>
        <dbReference type="ARBA" id="ARBA00022670"/>
    </source>
</evidence>
<feature type="binding site" evidence="9">
    <location>
        <position position="351"/>
    </location>
    <ligand>
        <name>Zn(2+)</name>
        <dbReference type="ChEBI" id="CHEBI:29105"/>
        <note>catalytic</note>
    </ligand>
</feature>
<feature type="binding site" evidence="9">
    <location>
        <position position="248"/>
    </location>
    <ligand>
        <name>Zn(2+)</name>
        <dbReference type="ChEBI" id="CHEBI:29105"/>
        <note>catalytic</note>
    </ligand>
</feature>
<dbReference type="GO" id="GO:0046872">
    <property type="term" value="F:metal ion binding"/>
    <property type="evidence" value="ECO:0007669"/>
    <property type="project" value="UniProtKB-KW"/>
</dbReference>
<dbReference type="Gene3D" id="2.10.55.10">
    <property type="entry name" value="Leishmanolysin domain 3"/>
    <property type="match status" value="1"/>
</dbReference>
<dbReference type="GO" id="GO:0016020">
    <property type="term" value="C:membrane"/>
    <property type="evidence" value="ECO:0007669"/>
    <property type="project" value="InterPro"/>
</dbReference>
<keyword evidence="3 9" id="KW-0479">Metal-binding</keyword>
<evidence type="ECO:0000256" key="3">
    <source>
        <dbReference type="ARBA" id="ARBA00022723"/>
    </source>
</evidence>
<dbReference type="FunFam" id="3.90.132.10:FF:000001">
    <property type="entry name" value="leishmanolysin-like peptidase isoform X2"/>
    <property type="match status" value="1"/>
</dbReference>
<comment type="similarity">
    <text evidence="1 10">Belongs to the peptidase M8 family.</text>
</comment>
<dbReference type="Pfam" id="PF01457">
    <property type="entry name" value="Peptidase_M8"/>
    <property type="match status" value="1"/>
</dbReference>
<dbReference type="GO" id="GO:0004222">
    <property type="term" value="F:metalloendopeptidase activity"/>
    <property type="evidence" value="ECO:0007669"/>
    <property type="project" value="UniProtKB-UniRule"/>
</dbReference>
<evidence type="ECO:0000256" key="1">
    <source>
        <dbReference type="ARBA" id="ARBA00005860"/>
    </source>
</evidence>
<dbReference type="Gene3D" id="3.10.170.20">
    <property type="match status" value="1"/>
</dbReference>
<accession>A0A8S9YYS2</accession>
<comment type="cofactor">
    <cofactor evidence="9 10">
        <name>Zn(2+)</name>
        <dbReference type="ChEBI" id="CHEBI:29105"/>
    </cofactor>
    <text evidence="9 10">Binds 1 zinc ion per subunit.</text>
</comment>
<dbReference type="PANTHER" id="PTHR10942:SF0">
    <property type="entry name" value="LEISHMANOLYSIN-LIKE PEPTIDASE"/>
    <property type="match status" value="1"/>
</dbReference>
<feature type="chain" id="PRO_5035961030" description="Leishmanolysin-like peptidase" evidence="10">
    <location>
        <begin position="23"/>
        <end position="662"/>
    </location>
</feature>
<reference evidence="11" key="1">
    <citation type="submission" date="2019-07" db="EMBL/GenBank/DDBJ databases">
        <title>Annotation for the trematode Paragonimus miyazaki's.</title>
        <authorList>
            <person name="Choi Y.-J."/>
        </authorList>
    </citation>
    <scope>NUCLEOTIDE SEQUENCE</scope>
    <source>
        <strain evidence="11">Japan</strain>
    </source>
</reference>
<evidence type="ECO:0000256" key="10">
    <source>
        <dbReference type="RuleBase" id="RU366077"/>
    </source>
</evidence>
<dbReference type="EMBL" id="JTDE01001838">
    <property type="protein sequence ID" value="KAF7258263.1"/>
    <property type="molecule type" value="Genomic_DNA"/>
</dbReference>
<keyword evidence="2 10" id="KW-0645">Protease</keyword>
<sequence>MAFNLQCALIFKYFLWSPFILSCSFAFALENHKCWIPLNNRISVASNEYTISAVKSVSENLRITMNYTERIRKLSNFALLKKELLEPAAAFWSKTLRAKNSPSGPILFNRNCVNDAVSIYSDGQKYCAKGCSDQTFCYMEPISDDYLGQCMEIKNGVRIRTGTAGRGLSNTDFMLIVDADADDQCRDGFLGFAAICQVDNSLNRQVAKVYCLGFIPILGYVNLCSRAIVSDSGLNELAYSTFVHEIAHSLGFSPTMYALLRDENGEPRTKRNPTTQLPALGYDSNGLFIPDKTTLDTVDRTWKSAKGTFMRRIKVLKTPMLLMTAREHFNCPTLDGVDLENQGGDATAGAHFEKRLVMNELMSGSILRRSVVSKLTLAFFYDSGWYDVDMSQAEPLTWGRNLGCDFVLKSCYEYMEIQKLRKTTISPWCNKITLSTQCLSDENSFGFCDLKNLGRSLGPQNQYFNELENVPDDQISKYGGVNELADYCPKQISVRETAYTPSTTCSHATNQAFFGEAVNGELQYYGPDSVCVDHNSSKAWSSAHCSEVSTFLAIRATCHRRICSSTEGLVLIFADNYFQCPLYGGSIRIDTVNNYYYLTGNATCPACSNVCQNCPSVQQLRQNLPSDEPKTIPCGSSRMSIHMNCDVLLLISVFLFLTQVNK</sequence>
<dbReference type="AlphaFoldDB" id="A0A8S9YYS2"/>
<organism evidence="11 12">
    <name type="scientific">Paragonimus skrjabini miyazakii</name>
    <dbReference type="NCBI Taxonomy" id="59628"/>
    <lineage>
        <taxon>Eukaryota</taxon>
        <taxon>Metazoa</taxon>
        <taxon>Spiralia</taxon>
        <taxon>Lophotrochozoa</taxon>
        <taxon>Platyhelminthes</taxon>
        <taxon>Trematoda</taxon>
        <taxon>Digenea</taxon>
        <taxon>Plagiorchiida</taxon>
        <taxon>Troglotremata</taxon>
        <taxon>Troglotrematidae</taxon>
        <taxon>Paragonimus</taxon>
    </lineage>
</organism>
<evidence type="ECO:0000256" key="6">
    <source>
        <dbReference type="ARBA" id="ARBA00023049"/>
    </source>
</evidence>
<dbReference type="GO" id="GO:0006508">
    <property type="term" value="P:proteolysis"/>
    <property type="evidence" value="ECO:0007669"/>
    <property type="project" value="UniProtKB-KW"/>
</dbReference>
<dbReference type="GO" id="GO:0007155">
    <property type="term" value="P:cell adhesion"/>
    <property type="evidence" value="ECO:0007669"/>
    <property type="project" value="InterPro"/>
</dbReference>
<name>A0A8S9YYS2_9TREM</name>
<dbReference type="GO" id="GO:0005737">
    <property type="term" value="C:cytoplasm"/>
    <property type="evidence" value="ECO:0007669"/>
    <property type="project" value="TreeGrafter"/>
</dbReference>
<evidence type="ECO:0000256" key="7">
    <source>
        <dbReference type="ARBA" id="ARBA00039717"/>
    </source>
</evidence>
<gene>
    <name evidence="11" type="ORF">EG68_04664</name>
</gene>
<dbReference type="Proteomes" id="UP000822476">
    <property type="component" value="Unassembled WGS sequence"/>
</dbReference>
<keyword evidence="5 9" id="KW-0862">Zinc</keyword>
<evidence type="ECO:0000256" key="5">
    <source>
        <dbReference type="ARBA" id="ARBA00022833"/>
    </source>
</evidence>
<keyword evidence="4 10" id="KW-0378">Hydrolase</keyword>
<feature type="binding site" evidence="9">
    <location>
        <position position="244"/>
    </location>
    <ligand>
        <name>Zn(2+)</name>
        <dbReference type="ChEBI" id="CHEBI:29105"/>
        <note>catalytic</note>
    </ligand>
</feature>